<feature type="transmembrane region" description="Helical" evidence="6">
    <location>
        <begin position="307"/>
        <end position="327"/>
    </location>
</feature>
<evidence type="ECO:0000313" key="8">
    <source>
        <dbReference type="Proteomes" id="UP000515160"/>
    </source>
</evidence>
<keyword evidence="8" id="KW-1185">Reference proteome</keyword>
<feature type="transmembrane region" description="Helical" evidence="6">
    <location>
        <begin position="96"/>
        <end position="118"/>
    </location>
</feature>
<proteinExistence type="predicted"/>
<feature type="compositionally biased region" description="Basic and acidic residues" evidence="5">
    <location>
        <begin position="44"/>
        <end position="58"/>
    </location>
</feature>
<dbReference type="InterPro" id="IPR004853">
    <property type="entry name" value="Sugar_P_trans_dom"/>
</dbReference>
<keyword evidence="2 6" id="KW-0812">Transmembrane</keyword>
<dbReference type="AlphaFoldDB" id="A0A6P8WGX4"/>
<feature type="transmembrane region" description="Helical" evidence="6">
    <location>
        <begin position="333"/>
        <end position="354"/>
    </location>
</feature>
<feature type="transmembrane region" description="Helical" evidence="6">
    <location>
        <begin position="130"/>
        <end position="149"/>
    </location>
</feature>
<dbReference type="InterPro" id="IPR050186">
    <property type="entry name" value="TPT_transporter"/>
</dbReference>
<organism evidence="8 9">
    <name type="scientific">Drosophila albomicans</name>
    <name type="common">Fruit fly</name>
    <dbReference type="NCBI Taxonomy" id="7291"/>
    <lineage>
        <taxon>Eukaryota</taxon>
        <taxon>Metazoa</taxon>
        <taxon>Ecdysozoa</taxon>
        <taxon>Arthropoda</taxon>
        <taxon>Hexapoda</taxon>
        <taxon>Insecta</taxon>
        <taxon>Pterygota</taxon>
        <taxon>Neoptera</taxon>
        <taxon>Endopterygota</taxon>
        <taxon>Diptera</taxon>
        <taxon>Brachycera</taxon>
        <taxon>Muscomorpha</taxon>
        <taxon>Ephydroidea</taxon>
        <taxon>Drosophilidae</taxon>
        <taxon>Drosophila</taxon>
    </lineage>
</organism>
<feature type="transmembrane region" description="Helical" evidence="6">
    <location>
        <begin position="241"/>
        <end position="261"/>
    </location>
</feature>
<evidence type="ECO:0000313" key="9">
    <source>
        <dbReference type="RefSeq" id="XP_034102926.1"/>
    </source>
</evidence>
<accession>A0A6P8WGX4</accession>
<reference evidence="9" key="1">
    <citation type="submission" date="2025-08" db="UniProtKB">
        <authorList>
            <consortium name="RefSeq"/>
        </authorList>
    </citation>
    <scope>IDENTIFICATION</scope>
    <source>
        <strain evidence="9">15112-1751.03</strain>
        <tissue evidence="9">Whole Adult</tissue>
    </source>
</reference>
<dbReference type="GO" id="GO:0016020">
    <property type="term" value="C:membrane"/>
    <property type="evidence" value="ECO:0007669"/>
    <property type="project" value="UniProtKB-SubCell"/>
</dbReference>
<evidence type="ECO:0000256" key="4">
    <source>
        <dbReference type="ARBA" id="ARBA00023136"/>
    </source>
</evidence>
<protein>
    <submittedName>
        <fullName evidence="9">UDP-sugar transporter UST74c</fullName>
    </submittedName>
</protein>
<dbReference type="Proteomes" id="UP000515160">
    <property type="component" value="Chromosome 3"/>
</dbReference>
<keyword evidence="3 6" id="KW-1133">Transmembrane helix</keyword>
<feature type="transmembrane region" description="Helical" evidence="6">
    <location>
        <begin position="281"/>
        <end position="300"/>
    </location>
</feature>
<evidence type="ECO:0000256" key="5">
    <source>
        <dbReference type="SAM" id="MobiDB-lite"/>
    </source>
</evidence>
<dbReference type="CTD" id="39943"/>
<gene>
    <name evidence="9" type="primary">LOC117567205</name>
</gene>
<sequence>MSISRGGSTALDLAPLLDASNNSDNSDTEAKSNGALLNASSSHSHRDKERERDREREEADSAVFVKKVGSAVFYGISSFMITVVNKTVLTSYAFPSFLFLSLGQLTASIVVLGAGKRLKLVNYPPLQRNTFAKIFPLPLIFGFNMIFGLGGTKALSLPMFAALRRFSILMTMLLELKILGVRPTTAVQISVYAMIGGALIAASDDLSFMQGYTYVMITNALTASNGVYVKKKLDTSEIGKYGLMFYNSLFMFLPALLINYFTGDLQKALDFPSWNDPAFVLQFLLSCVMGFILSYSTIVCTQFNSALTTTIVGCLKNICVTYLGMFIGGDYVFSWLNCIGINISVMASLLYTYVTFRRKQAPDKQSHLPSSRGESV</sequence>
<dbReference type="RefSeq" id="XP_034102926.1">
    <property type="nucleotide sequence ID" value="XM_034247035.2"/>
</dbReference>
<comment type="subcellular location">
    <subcellularLocation>
        <location evidence="1">Membrane</location>
        <topology evidence="1">Multi-pass membrane protein</topology>
    </subcellularLocation>
</comment>
<dbReference type="OrthoDB" id="417037at2759"/>
<feature type="domain" description="Sugar phosphate transporter" evidence="7">
    <location>
        <begin position="77"/>
        <end position="351"/>
    </location>
</feature>
<evidence type="ECO:0000259" key="7">
    <source>
        <dbReference type="Pfam" id="PF03151"/>
    </source>
</evidence>
<dbReference type="Pfam" id="PF03151">
    <property type="entry name" value="TPT"/>
    <property type="match status" value="1"/>
</dbReference>
<evidence type="ECO:0000256" key="3">
    <source>
        <dbReference type="ARBA" id="ARBA00022989"/>
    </source>
</evidence>
<evidence type="ECO:0000256" key="6">
    <source>
        <dbReference type="SAM" id="Phobius"/>
    </source>
</evidence>
<evidence type="ECO:0000256" key="1">
    <source>
        <dbReference type="ARBA" id="ARBA00004141"/>
    </source>
</evidence>
<name>A0A6P8WGX4_DROAB</name>
<feature type="region of interest" description="Disordered" evidence="5">
    <location>
        <begin position="17"/>
        <end position="58"/>
    </location>
</feature>
<evidence type="ECO:0000256" key="2">
    <source>
        <dbReference type="ARBA" id="ARBA00022692"/>
    </source>
</evidence>
<feature type="transmembrane region" description="Helical" evidence="6">
    <location>
        <begin position="186"/>
        <end position="203"/>
    </location>
</feature>
<dbReference type="PANTHER" id="PTHR11132">
    <property type="entry name" value="SOLUTE CARRIER FAMILY 35"/>
    <property type="match status" value="1"/>
</dbReference>
<feature type="transmembrane region" description="Helical" evidence="6">
    <location>
        <begin position="209"/>
        <end position="229"/>
    </location>
</feature>
<keyword evidence="4 6" id="KW-0472">Membrane</keyword>
<dbReference type="GeneID" id="117567205"/>